<sequence>MSTASGNEVELLEFRLRQLETLLLVTQERAAVDQANSSERHLTSRLAALETQFRHHTKRNFSIDEFIQKYEAMKPFLDNHSLEMEAERLPAEAKLEILMSSETELTQVCQQLAELEPLQKYVNPPEFGKAAQCAPAVEELVTKHRSQAQEHQSASQQLLQIIDAYNTTVNSLSEMFLTWDGTLAEIEGQIRALEKKP</sequence>
<evidence type="ECO:0008006" key="3">
    <source>
        <dbReference type="Google" id="ProtNLM"/>
    </source>
</evidence>
<dbReference type="InterPro" id="IPR009991">
    <property type="entry name" value="DCTN3"/>
</dbReference>
<evidence type="ECO:0000313" key="2">
    <source>
        <dbReference type="Proteomes" id="UP000268162"/>
    </source>
</evidence>
<dbReference type="EMBL" id="ML002811">
    <property type="protein sequence ID" value="RKP35686.1"/>
    <property type="molecule type" value="Genomic_DNA"/>
</dbReference>
<dbReference type="OrthoDB" id="16729at2759"/>
<dbReference type="PANTHER" id="PTHR28360:SF1">
    <property type="entry name" value="DYNACTIN SUBUNIT 3"/>
    <property type="match status" value="1"/>
</dbReference>
<gene>
    <name evidence="1" type="ORF">BJ085DRAFT_32859</name>
</gene>
<protein>
    <recommendedName>
        <fullName evidence="3">Dynactin subunit 3</fullName>
    </recommendedName>
</protein>
<accession>A0A4P9ZQD3</accession>
<dbReference type="Pfam" id="PF07426">
    <property type="entry name" value="Dynactin_p22"/>
    <property type="match status" value="1"/>
</dbReference>
<reference evidence="2" key="1">
    <citation type="journal article" date="2018" name="Nat. Microbiol.">
        <title>Leveraging single-cell genomics to expand the fungal tree of life.</title>
        <authorList>
            <person name="Ahrendt S.R."/>
            <person name="Quandt C.A."/>
            <person name="Ciobanu D."/>
            <person name="Clum A."/>
            <person name="Salamov A."/>
            <person name="Andreopoulos B."/>
            <person name="Cheng J.F."/>
            <person name="Woyke T."/>
            <person name="Pelin A."/>
            <person name="Henrissat B."/>
            <person name="Reynolds N.K."/>
            <person name="Benny G.L."/>
            <person name="Smith M.E."/>
            <person name="James T.Y."/>
            <person name="Grigoriev I.V."/>
        </authorList>
    </citation>
    <scope>NUCLEOTIDE SEQUENCE [LARGE SCALE GENOMIC DNA]</scope>
    <source>
        <strain evidence="2">RSA 468</strain>
    </source>
</reference>
<evidence type="ECO:0000313" key="1">
    <source>
        <dbReference type="EMBL" id="RKP35686.1"/>
    </source>
</evidence>
<dbReference type="Proteomes" id="UP000268162">
    <property type="component" value="Unassembled WGS sequence"/>
</dbReference>
<dbReference type="GO" id="GO:0061640">
    <property type="term" value="P:cytoskeleton-dependent cytokinesis"/>
    <property type="evidence" value="ECO:0007669"/>
    <property type="project" value="InterPro"/>
</dbReference>
<keyword evidence="2" id="KW-1185">Reference proteome</keyword>
<name>A0A4P9ZQD3_9FUNG</name>
<proteinExistence type="predicted"/>
<dbReference type="AlphaFoldDB" id="A0A4P9ZQD3"/>
<dbReference type="GO" id="GO:0005869">
    <property type="term" value="C:dynactin complex"/>
    <property type="evidence" value="ECO:0007669"/>
    <property type="project" value="InterPro"/>
</dbReference>
<dbReference type="STRING" id="215637.A0A4P9ZQD3"/>
<organism evidence="1 2">
    <name type="scientific">Dimargaris cristalligena</name>
    <dbReference type="NCBI Taxonomy" id="215637"/>
    <lineage>
        <taxon>Eukaryota</taxon>
        <taxon>Fungi</taxon>
        <taxon>Fungi incertae sedis</taxon>
        <taxon>Zoopagomycota</taxon>
        <taxon>Kickxellomycotina</taxon>
        <taxon>Dimargaritomycetes</taxon>
        <taxon>Dimargaritales</taxon>
        <taxon>Dimargaritaceae</taxon>
        <taxon>Dimargaris</taxon>
    </lineage>
</organism>
<dbReference type="PANTHER" id="PTHR28360">
    <property type="entry name" value="DYNACTIN SUBUNIT 3"/>
    <property type="match status" value="1"/>
</dbReference>